<dbReference type="EMBL" id="BIFR01000001">
    <property type="protein sequence ID" value="GCE12628.1"/>
    <property type="molecule type" value="Genomic_DNA"/>
</dbReference>
<dbReference type="RefSeq" id="WP_126580231.1">
    <property type="nucleotide sequence ID" value="NZ_BIFR01000001.1"/>
</dbReference>
<dbReference type="Proteomes" id="UP000287352">
    <property type="component" value="Unassembled WGS sequence"/>
</dbReference>
<organism evidence="2 3">
    <name type="scientific">Tengunoibacter tsumagoiensis</name>
    <dbReference type="NCBI Taxonomy" id="2014871"/>
    <lineage>
        <taxon>Bacteria</taxon>
        <taxon>Bacillati</taxon>
        <taxon>Chloroflexota</taxon>
        <taxon>Ktedonobacteria</taxon>
        <taxon>Ktedonobacterales</taxon>
        <taxon>Dictyobacteraceae</taxon>
        <taxon>Tengunoibacter</taxon>
    </lineage>
</organism>
<evidence type="ECO:0000313" key="3">
    <source>
        <dbReference type="Proteomes" id="UP000287352"/>
    </source>
</evidence>
<dbReference type="AlphaFoldDB" id="A0A402A0E8"/>
<protein>
    <submittedName>
        <fullName evidence="2">Uncharacterized protein</fullName>
    </submittedName>
</protein>
<dbReference type="Pfam" id="PF22503">
    <property type="entry name" value="DUF6992"/>
    <property type="match status" value="1"/>
</dbReference>
<keyword evidence="1" id="KW-0812">Transmembrane</keyword>
<dbReference type="InterPro" id="IPR054261">
    <property type="entry name" value="DUF6992"/>
</dbReference>
<gene>
    <name evidence="2" type="ORF">KTT_24870</name>
</gene>
<proteinExistence type="predicted"/>
<dbReference type="OrthoDB" id="158047at2"/>
<name>A0A402A0E8_9CHLR</name>
<comment type="caution">
    <text evidence="2">The sequence shown here is derived from an EMBL/GenBank/DDBJ whole genome shotgun (WGS) entry which is preliminary data.</text>
</comment>
<keyword evidence="1" id="KW-1133">Transmembrane helix</keyword>
<evidence type="ECO:0000313" key="2">
    <source>
        <dbReference type="EMBL" id="GCE12628.1"/>
    </source>
</evidence>
<evidence type="ECO:0000256" key="1">
    <source>
        <dbReference type="SAM" id="Phobius"/>
    </source>
</evidence>
<reference evidence="3" key="1">
    <citation type="submission" date="2018-12" db="EMBL/GenBank/DDBJ databases">
        <title>Tengunoibacter tsumagoiensis gen. nov., sp. nov., Dictyobacter kobayashii sp. nov., D. alpinus sp. nov., and D. joshuensis sp. nov. and description of Dictyobacteraceae fam. nov. within the order Ktedonobacterales isolated from Tengu-no-mugimeshi.</title>
        <authorList>
            <person name="Wang C.M."/>
            <person name="Zheng Y."/>
            <person name="Sakai Y."/>
            <person name="Toyoda A."/>
            <person name="Minakuchi Y."/>
            <person name="Abe K."/>
            <person name="Yokota A."/>
            <person name="Yabe S."/>
        </authorList>
    </citation>
    <scope>NUCLEOTIDE SEQUENCE [LARGE SCALE GENOMIC DNA]</scope>
    <source>
        <strain evidence="3">Uno3</strain>
    </source>
</reference>
<feature type="transmembrane region" description="Helical" evidence="1">
    <location>
        <begin position="88"/>
        <end position="110"/>
    </location>
</feature>
<feature type="transmembrane region" description="Helical" evidence="1">
    <location>
        <begin position="122"/>
        <end position="140"/>
    </location>
</feature>
<keyword evidence="3" id="KW-1185">Reference proteome</keyword>
<feature type="transmembrane region" description="Helical" evidence="1">
    <location>
        <begin position="42"/>
        <end position="60"/>
    </location>
</feature>
<sequence>MKTTFYHYQHRRMTVLAAWGIGSILSGGLLLSTKKNVFWKQFGLQFLLWGAIDAAIALFGSRSAQQNAQKVQTGEISALQQQRSSQSFLRIVFLNAILDLLYMGSGLWLVRRYQERKDRQGMGLGILLQGTWLFLFDSFLTIESRQFRQVAESDQSVISSLNEGRS</sequence>
<keyword evidence="1" id="KW-0472">Membrane</keyword>
<feature type="transmembrane region" description="Helical" evidence="1">
    <location>
        <begin position="12"/>
        <end position="30"/>
    </location>
</feature>
<accession>A0A402A0E8</accession>